<protein>
    <recommendedName>
        <fullName evidence="10">Retinoid-inducible serine carboxypeptidase</fullName>
    </recommendedName>
    <alternativeName>
        <fullName evidence="11">Serine carboxypeptidase 1</fullName>
    </alternativeName>
</protein>
<feature type="chain" id="PRO_5040258588" description="Retinoid-inducible serine carboxypeptidase" evidence="12">
    <location>
        <begin position="18"/>
        <end position="428"/>
    </location>
</feature>
<evidence type="ECO:0000313" key="14">
    <source>
        <dbReference type="Proteomes" id="UP001153712"/>
    </source>
</evidence>
<organism evidence="13 14">
    <name type="scientific">Phyllotreta striolata</name>
    <name type="common">Striped flea beetle</name>
    <name type="synonym">Crioceris striolata</name>
    <dbReference type="NCBI Taxonomy" id="444603"/>
    <lineage>
        <taxon>Eukaryota</taxon>
        <taxon>Metazoa</taxon>
        <taxon>Ecdysozoa</taxon>
        <taxon>Arthropoda</taxon>
        <taxon>Hexapoda</taxon>
        <taxon>Insecta</taxon>
        <taxon>Pterygota</taxon>
        <taxon>Neoptera</taxon>
        <taxon>Endopterygota</taxon>
        <taxon>Coleoptera</taxon>
        <taxon>Polyphaga</taxon>
        <taxon>Cucujiformia</taxon>
        <taxon>Chrysomeloidea</taxon>
        <taxon>Chrysomelidae</taxon>
        <taxon>Galerucinae</taxon>
        <taxon>Alticini</taxon>
        <taxon>Phyllotreta</taxon>
    </lineage>
</organism>
<comment type="function">
    <text evidence="9">May be involved in vascular wall and kidney homeostasis.</text>
</comment>
<evidence type="ECO:0000256" key="5">
    <source>
        <dbReference type="ARBA" id="ARBA00022670"/>
    </source>
</evidence>
<evidence type="ECO:0000256" key="8">
    <source>
        <dbReference type="ARBA" id="ARBA00023180"/>
    </source>
</evidence>
<dbReference type="GO" id="GO:0006508">
    <property type="term" value="P:proteolysis"/>
    <property type="evidence" value="ECO:0007669"/>
    <property type="project" value="UniProtKB-KW"/>
</dbReference>
<dbReference type="Proteomes" id="UP001153712">
    <property type="component" value="Chromosome 2"/>
</dbReference>
<dbReference type="EMBL" id="OU900095">
    <property type="protein sequence ID" value="CAG9858687.1"/>
    <property type="molecule type" value="Genomic_DNA"/>
</dbReference>
<feature type="signal peptide" evidence="12">
    <location>
        <begin position="1"/>
        <end position="17"/>
    </location>
</feature>
<dbReference type="AlphaFoldDB" id="A0A9N9XMR7"/>
<dbReference type="InterPro" id="IPR029058">
    <property type="entry name" value="AB_hydrolase_fold"/>
</dbReference>
<dbReference type="PANTHER" id="PTHR11802:SF3">
    <property type="entry name" value="RETINOID-INDUCIBLE SERINE CARBOXYPEPTIDASE"/>
    <property type="match status" value="1"/>
</dbReference>
<evidence type="ECO:0000256" key="2">
    <source>
        <dbReference type="ARBA" id="ARBA00009431"/>
    </source>
</evidence>
<comment type="subcellular location">
    <subcellularLocation>
        <location evidence="1">Secreted</location>
    </subcellularLocation>
</comment>
<reference evidence="13" key="1">
    <citation type="submission" date="2022-01" db="EMBL/GenBank/DDBJ databases">
        <authorList>
            <person name="King R."/>
        </authorList>
    </citation>
    <scope>NUCLEOTIDE SEQUENCE</scope>
</reference>
<evidence type="ECO:0000256" key="12">
    <source>
        <dbReference type="SAM" id="SignalP"/>
    </source>
</evidence>
<evidence type="ECO:0000256" key="9">
    <source>
        <dbReference type="ARBA" id="ARBA00055847"/>
    </source>
</evidence>
<dbReference type="GO" id="GO:0004185">
    <property type="term" value="F:serine-type carboxypeptidase activity"/>
    <property type="evidence" value="ECO:0007669"/>
    <property type="project" value="InterPro"/>
</dbReference>
<keyword evidence="5" id="KW-0645">Protease</keyword>
<keyword evidence="14" id="KW-1185">Reference proteome</keyword>
<dbReference type="OrthoDB" id="443318at2759"/>
<evidence type="ECO:0000256" key="4">
    <source>
        <dbReference type="ARBA" id="ARBA00022645"/>
    </source>
</evidence>
<dbReference type="GO" id="GO:0005576">
    <property type="term" value="C:extracellular region"/>
    <property type="evidence" value="ECO:0007669"/>
    <property type="project" value="UniProtKB-SubCell"/>
</dbReference>
<evidence type="ECO:0000256" key="11">
    <source>
        <dbReference type="ARBA" id="ARBA00077736"/>
    </source>
</evidence>
<evidence type="ECO:0000256" key="1">
    <source>
        <dbReference type="ARBA" id="ARBA00004613"/>
    </source>
</evidence>
<evidence type="ECO:0000256" key="10">
    <source>
        <dbReference type="ARBA" id="ARBA00070242"/>
    </source>
</evidence>
<dbReference type="PRINTS" id="PR00724">
    <property type="entry name" value="CRBOXYPTASEC"/>
</dbReference>
<evidence type="ECO:0000256" key="6">
    <source>
        <dbReference type="ARBA" id="ARBA00022729"/>
    </source>
</evidence>
<dbReference type="FunFam" id="3.40.50.1820:FF:000075">
    <property type="entry name" value="Carboxypeptidase"/>
    <property type="match status" value="1"/>
</dbReference>
<evidence type="ECO:0000313" key="13">
    <source>
        <dbReference type="EMBL" id="CAG9858687.1"/>
    </source>
</evidence>
<dbReference type="InterPro" id="IPR001563">
    <property type="entry name" value="Peptidase_S10"/>
</dbReference>
<dbReference type="Pfam" id="PF00450">
    <property type="entry name" value="Peptidase_S10"/>
    <property type="match status" value="1"/>
</dbReference>
<sequence>MWCKFFVVLVIFQVAYAKHGFGPTDQDWGHVAVRSEAYIFWWLHYTTANVTKYTDRPLIIWLQGGPGGSSTGYGNFVELGPLDLDLQPRNTSWVQWANILFVDNPVGTGFSYVENNEKLTRNNTEIANDFLVFWREFLEKIPDFKKVPTYIFCESYGGKMTAEIALVIDQARKSGKIETNLKGVALGDSWISPVDSILGYAPYLFSLGQIDKRGYNNIMKVANQIKADLDRGDAPSASELWDTVDEKIFENTYGVDMYNILTKIQGESKGNRKVRIGLSLKDDDDDTLDNIMNNKVGPALGLSQHWTSENSDVFNALFADFMNPVTTIVERLLNETDITVAVYNGQLDLIVETPGTYKWVEDLHFKDKSLWEAASRSGFAVNGYYEGYRKKHGKFSFYWVDRAGHMVPKDNPSAMYYILNDVTNNFEV</sequence>
<keyword evidence="4" id="KW-0121">Carboxypeptidase</keyword>
<dbReference type="SUPFAM" id="SSF53474">
    <property type="entry name" value="alpha/beta-Hydrolases"/>
    <property type="match status" value="1"/>
</dbReference>
<keyword evidence="6 12" id="KW-0732">Signal</keyword>
<comment type="similarity">
    <text evidence="2">Belongs to the peptidase S10 family.</text>
</comment>
<accession>A0A9N9XMR7</accession>
<dbReference type="Gene3D" id="3.40.50.1820">
    <property type="entry name" value="alpha/beta hydrolase"/>
    <property type="match status" value="1"/>
</dbReference>
<keyword evidence="3" id="KW-0964">Secreted</keyword>
<evidence type="ECO:0000256" key="7">
    <source>
        <dbReference type="ARBA" id="ARBA00022801"/>
    </source>
</evidence>
<keyword evidence="7" id="KW-0378">Hydrolase</keyword>
<name>A0A9N9XMR7_PHYSR</name>
<gene>
    <name evidence="13" type="ORF">PHYEVI_LOCUS5074</name>
</gene>
<keyword evidence="8" id="KW-0325">Glycoprotein</keyword>
<proteinExistence type="inferred from homology"/>
<dbReference type="PANTHER" id="PTHR11802">
    <property type="entry name" value="SERINE PROTEASE FAMILY S10 SERINE CARBOXYPEPTIDASE"/>
    <property type="match status" value="1"/>
</dbReference>
<evidence type="ECO:0000256" key="3">
    <source>
        <dbReference type="ARBA" id="ARBA00022525"/>
    </source>
</evidence>